<protein>
    <submittedName>
        <fullName evidence="2">Uncharacterized protein</fullName>
    </submittedName>
</protein>
<dbReference type="Proteomes" id="UP000029781">
    <property type="component" value="Segment"/>
</dbReference>
<evidence type="ECO:0000313" key="2">
    <source>
        <dbReference type="EMBL" id="ADO67267.1"/>
    </source>
</evidence>
<gene>
    <name evidence="2" type="ORF">crov234</name>
</gene>
<organismHost>
    <name type="scientific">Cafeteria roenbergensis</name>
    <name type="common">Marine flagellate</name>
    <dbReference type="NCBI Taxonomy" id="33653"/>
</organismHost>
<evidence type="ECO:0000256" key="1">
    <source>
        <dbReference type="SAM" id="Phobius"/>
    </source>
</evidence>
<feature type="transmembrane region" description="Helical" evidence="1">
    <location>
        <begin position="6"/>
        <end position="28"/>
    </location>
</feature>
<accession>E3T504</accession>
<dbReference type="RefSeq" id="YP_003969866.1">
    <property type="nucleotide sequence ID" value="NC_014637.1"/>
</dbReference>
<keyword evidence="1" id="KW-0472">Membrane</keyword>
<keyword evidence="1" id="KW-0812">Transmembrane</keyword>
<reference evidence="2 3" key="1">
    <citation type="journal article" date="2010" name="Proc. Natl. Acad. Sci. U.S.A.">
        <title>Giant virus with a remarkable complement of genes infects marine zooplankton.</title>
        <authorList>
            <person name="Fischer M.G."/>
            <person name="Allen M.J."/>
            <person name="Wilson W.H."/>
            <person name="Suttle C.A."/>
        </authorList>
    </citation>
    <scope>NUCLEOTIDE SEQUENCE [LARGE SCALE GENOMIC DNA]</scope>
    <source>
        <strain evidence="2 3">BV-PW1</strain>
    </source>
</reference>
<keyword evidence="3" id="KW-1185">Reference proteome</keyword>
<dbReference type="GeneID" id="9887636"/>
<sequence length="56" mass="6641">MTEEPMNPVIFIILYIILLLLLLCCYFYKMYLSKHKSNINSTYQIEEPLLPTTDIV</sequence>
<keyword evidence="1" id="KW-1133">Transmembrane helix</keyword>
<dbReference type="KEGG" id="vg:9887636"/>
<evidence type="ECO:0000313" key="3">
    <source>
        <dbReference type="Proteomes" id="UP000029781"/>
    </source>
</evidence>
<name>E3T504_CROVB</name>
<dbReference type="EMBL" id="GU244497">
    <property type="protein sequence ID" value="ADO67267.1"/>
    <property type="molecule type" value="Genomic_DNA"/>
</dbReference>
<organism evidence="2 3">
    <name type="scientific">Cafeteria roenbergensis virus (strain BV-PW1)</name>
    <name type="common">CroV</name>
    <dbReference type="NCBI Taxonomy" id="693272"/>
    <lineage>
        <taxon>Viruses</taxon>
        <taxon>Varidnaviria</taxon>
        <taxon>Bamfordvirae</taxon>
        <taxon>Nucleocytoviricota</taxon>
        <taxon>Megaviricetes</taxon>
        <taxon>Imitervirales</taxon>
        <taxon>Mimiviridae</taxon>
        <taxon>Aliimimivirinae</taxon>
        <taxon>Rheavirus</taxon>
        <taxon>Rheavirus sinusmexicani</taxon>
    </lineage>
</organism>
<proteinExistence type="predicted"/>